<comment type="miscellaneous">
    <text evidence="13">The reaction proceeds by a bi uni uni bi ping pong mechanism.</text>
</comment>
<dbReference type="GO" id="GO:0005829">
    <property type="term" value="C:cytosol"/>
    <property type="evidence" value="ECO:0007669"/>
    <property type="project" value="TreeGrafter"/>
</dbReference>
<dbReference type="PANTHER" id="PTHR21299">
    <property type="entry name" value="CYTIDYLATE KINASE/PANTOATE-BETA-ALANINE LIGASE"/>
    <property type="match status" value="1"/>
</dbReference>
<dbReference type="Gene3D" id="3.40.50.620">
    <property type="entry name" value="HUPs"/>
    <property type="match status" value="1"/>
</dbReference>
<feature type="binding site" evidence="13">
    <location>
        <begin position="34"/>
        <end position="41"/>
    </location>
    <ligand>
        <name>ATP</name>
        <dbReference type="ChEBI" id="CHEBI:30616"/>
    </ligand>
</feature>
<dbReference type="FunFam" id="3.40.50.620:FF:000114">
    <property type="entry name" value="Pantothenate synthetase"/>
    <property type="match status" value="1"/>
</dbReference>
<evidence type="ECO:0000256" key="11">
    <source>
        <dbReference type="ARBA" id="ARBA00048258"/>
    </source>
</evidence>
<evidence type="ECO:0000256" key="1">
    <source>
        <dbReference type="ARBA" id="ARBA00004496"/>
    </source>
</evidence>
<keyword evidence="9 13" id="KW-0547">Nucleotide-binding</keyword>
<dbReference type="HAMAP" id="MF_00158">
    <property type="entry name" value="PanC"/>
    <property type="match status" value="1"/>
</dbReference>
<comment type="function">
    <text evidence="12 13">Catalyzes the condensation of pantoate with beta-alanine in an ATP-dependent reaction via a pantoyl-adenylate intermediate.</text>
</comment>
<evidence type="ECO:0000256" key="8">
    <source>
        <dbReference type="ARBA" id="ARBA00022655"/>
    </source>
</evidence>
<feature type="binding site" evidence="13">
    <location>
        <begin position="151"/>
        <end position="154"/>
    </location>
    <ligand>
        <name>ATP</name>
        <dbReference type="ChEBI" id="CHEBI:30616"/>
    </ligand>
</feature>
<feature type="binding site" evidence="13">
    <location>
        <begin position="188"/>
        <end position="191"/>
    </location>
    <ligand>
        <name>ATP</name>
        <dbReference type="ChEBI" id="CHEBI:30616"/>
    </ligand>
</feature>
<comment type="caution">
    <text evidence="14">The sequence shown here is derived from an EMBL/GenBank/DDBJ whole genome shotgun (WGS) entry which is preliminary data.</text>
</comment>
<comment type="pathway">
    <text evidence="2 13">Cofactor biosynthesis; (R)-pantothenate biosynthesis; (R)-pantothenate from (R)-pantoate and beta-alanine: step 1/1.</text>
</comment>
<keyword evidence="10 13" id="KW-0067">ATP-binding</keyword>
<dbReference type="AlphaFoldDB" id="A0A8I1GFG7"/>
<proteinExistence type="inferred from homology"/>
<dbReference type="InterPro" id="IPR003721">
    <property type="entry name" value="Pantoate_ligase"/>
</dbReference>
<comment type="catalytic activity">
    <reaction evidence="11 13">
        <text>(R)-pantoate + beta-alanine + ATP = (R)-pantothenate + AMP + diphosphate + H(+)</text>
        <dbReference type="Rhea" id="RHEA:10912"/>
        <dbReference type="ChEBI" id="CHEBI:15378"/>
        <dbReference type="ChEBI" id="CHEBI:15980"/>
        <dbReference type="ChEBI" id="CHEBI:29032"/>
        <dbReference type="ChEBI" id="CHEBI:30616"/>
        <dbReference type="ChEBI" id="CHEBI:33019"/>
        <dbReference type="ChEBI" id="CHEBI:57966"/>
        <dbReference type="ChEBI" id="CHEBI:456215"/>
        <dbReference type="EC" id="6.3.2.1"/>
    </reaction>
</comment>
<evidence type="ECO:0000256" key="5">
    <source>
        <dbReference type="ARBA" id="ARBA00014155"/>
    </source>
</evidence>
<keyword evidence="7 13" id="KW-0436">Ligase</keyword>
<accession>A0A8I1GFG7</accession>
<protein>
    <recommendedName>
        <fullName evidence="5 13">Pantothenate synthetase</fullName>
        <shortName evidence="13">PS</shortName>
        <ecNumber evidence="4 13">6.3.2.1</ecNumber>
    </recommendedName>
    <alternativeName>
        <fullName evidence="13">Pantoate--beta-alanine ligase</fullName>
    </alternativeName>
    <alternativeName>
        <fullName evidence="13">Pantoate-activating enzyme</fullName>
    </alternativeName>
</protein>
<dbReference type="InterPro" id="IPR004821">
    <property type="entry name" value="Cyt_trans-like"/>
</dbReference>
<dbReference type="InterPro" id="IPR014729">
    <property type="entry name" value="Rossmann-like_a/b/a_fold"/>
</dbReference>
<keyword evidence="15" id="KW-1185">Reference proteome</keyword>
<feature type="active site" description="Proton donor" evidence="13">
    <location>
        <position position="41"/>
    </location>
</feature>
<dbReference type="Proteomes" id="UP000623250">
    <property type="component" value="Unassembled WGS sequence"/>
</dbReference>
<evidence type="ECO:0000256" key="9">
    <source>
        <dbReference type="ARBA" id="ARBA00022741"/>
    </source>
</evidence>
<dbReference type="RefSeq" id="WP_037237500.1">
    <property type="nucleotide sequence ID" value="NZ_JAEMUK010000018.1"/>
</dbReference>
<evidence type="ECO:0000256" key="10">
    <source>
        <dbReference type="ARBA" id="ARBA00022840"/>
    </source>
</evidence>
<dbReference type="CDD" id="cd00560">
    <property type="entry name" value="PanC"/>
    <property type="match status" value="1"/>
</dbReference>
<sequence>MSNRLPLVRTAGELRKTVQGWRKHGEKVALVPTMGALHDGHLSLIKLAKKYADRVVVSVFVNPTQFAPHEDYNSYPRTEEQDWHKLAAGGADAMYAPNVHEVYPGDFATRVEVAGVTQTLEGISRPHFFSGVTTIVAKLFLQCLPDVALFGEKDYQQLLVIKRMVKDLNFPIVIVPGPILREPDGLAMSSRNVYLDARERGLAPQLHAVIKDMAFDLVAEREVEETLAQGVARLESAGFRVDYLEIRDAETLLPLEGIVRQPARVLAAVYLGRVRLIDNVAVLPE</sequence>
<gene>
    <name evidence="13" type="primary">panC</name>
    <name evidence="14" type="ORF">JDN41_09725</name>
</gene>
<evidence type="ECO:0000256" key="12">
    <source>
        <dbReference type="ARBA" id="ARBA00055042"/>
    </source>
</evidence>
<dbReference type="EMBL" id="JAEMUK010000018">
    <property type="protein sequence ID" value="MBJ7543839.1"/>
    <property type="molecule type" value="Genomic_DNA"/>
</dbReference>
<dbReference type="NCBIfam" id="TIGR00018">
    <property type="entry name" value="panC"/>
    <property type="match status" value="1"/>
</dbReference>
<dbReference type="NCBIfam" id="TIGR00125">
    <property type="entry name" value="cyt_tran_rel"/>
    <property type="match status" value="1"/>
</dbReference>
<feature type="binding site" evidence="13">
    <location>
        <position position="157"/>
    </location>
    <ligand>
        <name>(R)-pantoate</name>
        <dbReference type="ChEBI" id="CHEBI:15980"/>
    </ligand>
</feature>
<dbReference type="PANTHER" id="PTHR21299:SF1">
    <property type="entry name" value="PANTOATE--BETA-ALANINE LIGASE"/>
    <property type="match status" value="1"/>
</dbReference>
<dbReference type="GO" id="GO:0004592">
    <property type="term" value="F:pantoate-beta-alanine ligase activity"/>
    <property type="evidence" value="ECO:0007669"/>
    <property type="project" value="UniProtKB-UniRule"/>
</dbReference>
<dbReference type="Gene3D" id="3.30.1300.10">
    <property type="entry name" value="Pantoate-beta-alanine ligase, C-terminal domain"/>
    <property type="match status" value="1"/>
</dbReference>
<feature type="binding site" evidence="13">
    <location>
        <position position="180"/>
    </location>
    <ligand>
        <name>ATP</name>
        <dbReference type="ChEBI" id="CHEBI:30616"/>
    </ligand>
</feature>
<evidence type="ECO:0000256" key="3">
    <source>
        <dbReference type="ARBA" id="ARBA00009256"/>
    </source>
</evidence>
<dbReference type="GO" id="GO:0015940">
    <property type="term" value="P:pantothenate biosynthetic process"/>
    <property type="evidence" value="ECO:0007669"/>
    <property type="project" value="UniProtKB-UniRule"/>
</dbReference>
<evidence type="ECO:0000256" key="4">
    <source>
        <dbReference type="ARBA" id="ARBA00012219"/>
    </source>
</evidence>
<dbReference type="GO" id="GO:0005524">
    <property type="term" value="F:ATP binding"/>
    <property type="evidence" value="ECO:0007669"/>
    <property type="project" value="UniProtKB-KW"/>
</dbReference>
<comment type="subunit">
    <text evidence="13">Homodimer.</text>
</comment>
<keyword evidence="6 13" id="KW-0963">Cytoplasm</keyword>
<evidence type="ECO:0000256" key="13">
    <source>
        <dbReference type="HAMAP-Rule" id="MF_00158"/>
    </source>
</evidence>
<dbReference type="EC" id="6.3.2.1" evidence="4 13"/>
<name>A0A8I1GFG7_9HYPH</name>
<dbReference type="SUPFAM" id="SSF52374">
    <property type="entry name" value="Nucleotidylyl transferase"/>
    <property type="match status" value="1"/>
</dbReference>
<evidence type="ECO:0000256" key="2">
    <source>
        <dbReference type="ARBA" id="ARBA00004990"/>
    </source>
</evidence>
<dbReference type="Pfam" id="PF02569">
    <property type="entry name" value="Pantoate_ligase"/>
    <property type="match status" value="1"/>
</dbReference>
<feature type="binding site" evidence="13">
    <location>
        <position position="65"/>
    </location>
    <ligand>
        <name>beta-alanine</name>
        <dbReference type="ChEBI" id="CHEBI:57966"/>
    </ligand>
</feature>
<evidence type="ECO:0000256" key="7">
    <source>
        <dbReference type="ARBA" id="ARBA00022598"/>
    </source>
</evidence>
<comment type="subcellular location">
    <subcellularLocation>
        <location evidence="1 13">Cytoplasm</location>
    </subcellularLocation>
</comment>
<dbReference type="InterPro" id="IPR042176">
    <property type="entry name" value="Pantoate_ligase_C"/>
</dbReference>
<dbReference type="UniPathway" id="UPA00028">
    <property type="reaction ID" value="UER00005"/>
</dbReference>
<comment type="similarity">
    <text evidence="3 13">Belongs to the pantothenate synthetase family.</text>
</comment>
<evidence type="ECO:0000256" key="6">
    <source>
        <dbReference type="ARBA" id="ARBA00022490"/>
    </source>
</evidence>
<keyword evidence="8 13" id="KW-0566">Pantothenate biosynthesis</keyword>
<reference evidence="14 15" key="1">
    <citation type="submission" date="2020-12" db="EMBL/GenBank/DDBJ databases">
        <title>Revised draft genomes of Rhodomicrobium vannielii ATCC 17100 and Rhodomicrobium udaipurense JA643.</title>
        <authorList>
            <person name="Conners E.M."/>
            <person name="Davenport E.J."/>
            <person name="Bose A."/>
        </authorList>
    </citation>
    <scope>NUCLEOTIDE SEQUENCE [LARGE SCALE GENOMIC DNA]</scope>
    <source>
        <strain evidence="14 15">JA643</strain>
    </source>
</reference>
<evidence type="ECO:0000313" key="14">
    <source>
        <dbReference type="EMBL" id="MBJ7543839.1"/>
    </source>
</evidence>
<organism evidence="14 15">
    <name type="scientific">Rhodomicrobium udaipurense</name>
    <dbReference type="NCBI Taxonomy" id="1202716"/>
    <lineage>
        <taxon>Bacteria</taxon>
        <taxon>Pseudomonadati</taxon>
        <taxon>Pseudomonadota</taxon>
        <taxon>Alphaproteobacteria</taxon>
        <taxon>Hyphomicrobiales</taxon>
        <taxon>Hyphomicrobiaceae</taxon>
        <taxon>Rhodomicrobium</taxon>
    </lineage>
</organism>
<evidence type="ECO:0000313" key="15">
    <source>
        <dbReference type="Proteomes" id="UP000623250"/>
    </source>
</evidence>
<feature type="binding site" evidence="13">
    <location>
        <position position="65"/>
    </location>
    <ligand>
        <name>(R)-pantoate</name>
        <dbReference type="ChEBI" id="CHEBI:15980"/>
    </ligand>
</feature>